<name>A0AA42IZX2_9FIRM</name>
<keyword evidence="2" id="KW-0169">Cobalamin biosynthesis</keyword>
<dbReference type="PANTHER" id="PTHR36925:SF1">
    <property type="entry name" value="COBALT-PRECORRIN-6A REDUCTASE"/>
    <property type="match status" value="1"/>
</dbReference>
<dbReference type="PANTHER" id="PTHR36925">
    <property type="entry name" value="COBALT-PRECORRIN-6A REDUCTASE"/>
    <property type="match status" value="1"/>
</dbReference>
<proteinExistence type="predicted"/>
<evidence type="ECO:0000256" key="3">
    <source>
        <dbReference type="ARBA" id="ARBA00023002"/>
    </source>
</evidence>
<dbReference type="EMBL" id="JAQIFT010000016">
    <property type="protein sequence ID" value="MDA3730774.1"/>
    <property type="molecule type" value="Genomic_DNA"/>
</dbReference>
<dbReference type="PROSITE" id="PS51014">
    <property type="entry name" value="COBK_CBIJ"/>
    <property type="match status" value="1"/>
</dbReference>
<evidence type="ECO:0000256" key="1">
    <source>
        <dbReference type="ARBA" id="ARBA00004953"/>
    </source>
</evidence>
<evidence type="ECO:0000313" key="5">
    <source>
        <dbReference type="Proteomes" id="UP001169242"/>
    </source>
</evidence>
<evidence type="ECO:0000256" key="2">
    <source>
        <dbReference type="ARBA" id="ARBA00022573"/>
    </source>
</evidence>
<gene>
    <name evidence="4" type="primary">cobK</name>
    <name evidence="4" type="ORF">PBV87_04580</name>
</gene>
<dbReference type="InterPro" id="IPR003723">
    <property type="entry name" value="Precorrin-6x_reduct"/>
</dbReference>
<dbReference type="EC" id="1.3.1.54" evidence="4"/>
<protein>
    <submittedName>
        <fullName evidence="4">Precorrin-6A reductase</fullName>
        <ecNumber evidence="4">1.3.1.54</ecNumber>
    </submittedName>
</protein>
<evidence type="ECO:0000313" key="4">
    <source>
        <dbReference type="EMBL" id="MDA3730774.1"/>
    </source>
</evidence>
<comment type="caution">
    <text evidence="4">The sequence shown here is derived from an EMBL/GenBank/DDBJ whole genome shotgun (WGS) entry which is preliminary data.</text>
</comment>
<accession>A0AA42IZX2</accession>
<dbReference type="GO" id="GO:0016994">
    <property type="term" value="F:precorrin-6A reductase activity"/>
    <property type="evidence" value="ECO:0007669"/>
    <property type="project" value="UniProtKB-EC"/>
</dbReference>
<comment type="pathway">
    <text evidence="1">Cofactor biosynthesis; adenosylcobalamin biosynthesis.</text>
</comment>
<dbReference type="GO" id="GO:0009236">
    <property type="term" value="P:cobalamin biosynthetic process"/>
    <property type="evidence" value="ECO:0007669"/>
    <property type="project" value="UniProtKB-KW"/>
</dbReference>
<keyword evidence="5" id="KW-1185">Reference proteome</keyword>
<dbReference type="Pfam" id="PF02571">
    <property type="entry name" value="CbiJ"/>
    <property type="match status" value="1"/>
</dbReference>
<dbReference type="Proteomes" id="UP001169242">
    <property type="component" value="Unassembled WGS sequence"/>
</dbReference>
<dbReference type="NCBIfam" id="TIGR00715">
    <property type="entry name" value="precor6x_red"/>
    <property type="match status" value="1"/>
</dbReference>
<keyword evidence="3 4" id="KW-0560">Oxidoreductase</keyword>
<organism evidence="4 5">
    <name type="scientific">Holtiella tumoricola</name>
    <dbReference type="NCBI Taxonomy" id="3018743"/>
    <lineage>
        <taxon>Bacteria</taxon>
        <taxon>Bacillati</taxon>
        <taxon>Bacillota</taxon>
        <taxon>Clostridia</taxon>
        <taxon>Lachnospirales</taxon>
        <taxon>Cellulosilyticaceae</taxon>
        <taxon>Holtiella</taxon>
    </lineage>
</organism>
<dbReference type="RefSeq" id="WP_271011296.1">
    <property type="nucleotide sequence ID" value="NZ_JAQIFT010000016.1"/>
</dbReference>
<dbReference type="AlphaFoldDB" id="A0AA42IZX2"/>
<reference evidence="4" key="1">
    <citation type="journal article" date="2023" name="Int. J. Syst. Evol. Microbiol.">
        <title>&lt;i&gt;Holtiella tumoricola&lt;/i&gt; gen. nov. sp. nov., isolated from a human clinical sample.</title>
        <authorList>
            <person name="Allen-Vercoe E."/>
            <person name="Daigneault M.C."/>
            <person name="Vancuren S.J."/>
            <person name="Cochrane K."/>
            <person name="O'Neal L.L."/>
            <person name="Sankaranarayanan K."/>
            <person name="Lawson P.A."/>
        </authorList>
    </citation>
    <scope>NUCLEOTIDE SEQUENCE</scope>
    <source>
        <strain evidence="4">CC70A</strain>
    </source>
</reference>
<sequence>MARWLHHVAMKNIMMFKNVFVLGGTTEARKIISFVRNYGIQVTVSVATTYGEELLEEEKDVQVLQQRLDESGFEALFKKQQYDLVIDATHPYAKEATQNCKKACEKLEMPYKRIVREEVEHRILSFSSVEEIISYLENTQGNILLTTGSKDLQAYTKLTHFKERIYIRMLPMAKSIDEQLERGYLMSHLICMQGPFSLELNKAMLNQIQARYMVTKDSGTVGGMEEKVEAARQLGVTLLCLRRPDEEGGMNLQQFYKWFEEVKHG</sequence>